<sequence length="658" mass="76005">MKSRSVIFKLWKFTVVAVSFFFLLQNLHGRTNNVDVPALIPMPQQIFRNNQSFKIDGNKTRIIQRIVSSLPNVPINQDEAYILKINADSLVLQAKTQKGLFRGQQTISQLTFTKVGKQFVAGCTITDWPAFQIRGFMQDVGRNFMSVALLKEQIDVMAAYKFNVFHLHLTDNPGWRLESKKYPELHVASSMSRRPGMYYSQEDFLELVNYCNDRFITLVPEFDIPGHCEAFRRAFAIDSMSDQRVKPILLDLIDELCNLVPKEKMPYLHLGTDEVWSKHERPADGLLEAVVERVKSHNREVIVWSPGQHIENDTTSITQLWSSAGKPKDGHRYIDSRLNYLNHLDPLAGVVQLYFDRICGAAHGDSMRLGGILCCWNDNNVNDEYDIIRQNPVYPGMLTYSETSWKGQSVDFGENYLAKLPYPENPLYKEFQNFEERLTEHRDRYFQDKPFPYVKQSEIVWKMIGPFESRGDLNQSFPVESSIRENYIIDGKKFSWTGSNYGGTIHIRHFFGFPSLFSEKQGTVYATTNIWSPKDQKVGCWIGFQDWSRSGGRRGGPFPQQGQWHTTNPKVWVNGEMINPPVWKNPGLAEKTEEIPFSDENYFSRKPTKINLKKGWNTVLLKVPQGGTSWKWMFTFVPVRIENNQVKEIEGLRFSVNK</sequence>
<dbReference type="SUPFAM" id="SSF51445">
    <property type="entry name" value="(Trans)glycosidases"/>
    <property type="match status" value="1"/>
</dbReference>
<evidence type="ECO:0000256" key="5">
    <source>
        <dbReference type="ARBA" id="ARBA00023295"/>
    </source>
</evidence>
<evidence type="ECO:0000256" key="2">
    <source>
        <dbReference type="ARBA" id="ARBA00006285"/>
    </source>
</evidence>
<evidence type="ECO:0000313" key="8">
    <source>
        <dbReference type="EMBL" id="BBE20173.1"/>
    </source>
</evidence>
<dbReference type="AlphaFoldDB" id="A0A5K7SF46"/>
<protein>
    <recommendedName>
        <fullName evidence="3">beta-N-acetylhexosaminidase</fullName>
        <ecNumber evidence="3">3.2.1.52</ecNumber>
    </recommendedName>
</protein>
<dbReference type="Pfam" id="PF02838">
    <property type="entry name" value="Glyco_hydro_20b"/>
    <property type="match status" value="1"/>
</dbReference>
<comment type="similarity">
    <text evidence="2">Belongs to the glycosyl hydrolase 20 family.</text>
</comment>
<dbReference type="SUPFAM" id="SSF55545">
    <property type="entry name" value="beta-N-acetylhexosaminidase-like domain"/>
    <property type="match status" value="1"/>
</dbReference>
<keyword evidence="9" id="KW-1185">Reference proteome</keyword>
<reference evidence="8" key="1">
    <citation type="journal article" date="2020" name="Int. J. Syst. Evol. Microbiol.">
        <title>Aquipluma nitroreducens gen. nov. sp. nov., a novel facultatively anaerobic bacterium isolated from a freshwater lake.</title>
        <authorList>
            <person name="Watanabe M."/>
            <person name="Kojima H."/>
            <person name="Fukui M."/>
        </authorList>
    </citation>
    <scope>NUCLEOTIDE SEQUENCE</scope>
    <source>
        <strain evidence="8">MeG22</strain>
    </source>
</reference>
<dbReference type="RefSeq" id="WP_318348348.1">
    <property type="nucleotide sequence ID" value="NZ_AP018694.1"/>
</dbReference>
<dbReference type="EC" id="3.2.1.52" evidence="3"/>
<dbReference type="PANTHER" id="PTHR22600">
    <property type="entry name" value="BETA-HEXOSAMINIDASE"/>
    <property type="match status" value="1"/>
</dbReference>
<dbReference type="PANTHER" id="PTHR22600:SF57">
    <property type="entry name" value="BETA-N-ACETYLHEXOSAMINIDASE"/>
    <property type="match status" value="1"/>
</dbReference>
<organism evidence="8 9">
    <name type="scientific">Aquipluma nitroreducens</name>
    <dbReference type="NCBI Taxonomy" id="2010828"/>
    <lineage>
        <taxon>Bacteria</taxon>
        <taxon>Pseudomonadati</taxon>
        <taxon>Bacteroidota</taxon>
        <taxon>Bacteroidia</taxon>
        <taxon>Marinilabiliales</taxon>
        <taxon>Prolixibacteraceae</taxon>
        <taxon>Aquipluma</taxon>
    </lineage>
</organism>
<evidence type="ECO:0000256" key="1">
    <source>
        <dbReference type="ARBA" id="ARBA00001231"/>
    </source>
</evidence>
<feature type="domain" description="Glycoside hydrolase family 20 catalytic" evidence="6">
    <location>
        <begin position="131"/>
        <end position="234"/>
    </location>
</feature>
<gene>
    <name evidence="8" type="ORF">AQPE_4364</name>
</gene>
<keyword evidence="4" id="KW-0378">Hydrolase</keyword>
<dbReference type="GO" id="GO:0004563">
    <property type="term" value="F:beta-N-acetylhexosaminidase activity"/>
    <property type="evidence" value="ECO:0007669"/>
    <property type="project" value="UniProtKB-EC"/>
</dbReference>
<dbReference type="InterPro" id="IPR029018">
    <property type="entry name" value="Hex-like_dom2"/>
</dbReference>
<dbReference type="Proteomes" id="UP001193389">
    <property type="component" value="Chromosome"/>
</dbReference>
<dbReference type="InterPro" id="IPR015882">
    <property type="entry name" value="HEX_bac_N"/>
</dbReference>
<dbReference type="Gene3D" id="3.20.20.80">
    <property type="entry name" value="Glycosidases"/>
    <property type="match status" value="1"/>
</dbReference>
<feature type="domain" description="Beta-hexosaminidase bacterial type N-terminal" evidence="7">
    <location>
        <begin position="74"/>
        <end position="128"/>
    </location>
</feature>
<evidence type="ECO:0000313" key="9">
    <source>
        <dbReference type="Proteomes" id="UP001193389"/>
    </source>
</evidence>
<dbReference type="Pfam" id="PF00728">
    <property type="entry name" value="Glyco_hydro_20"/>
    <property type="match status" value="1"/>
</dbReference>
<evidence type="ECO:0000259" key="7">
    <source>
        <dbReference type="Pfam" id="PF02838"/>
    </source>
</evidence>
<dbReference type="Gene3D" id="3.30.379.10">
    <property type="entry name" value="Chitobiase/beta-hexosaminidase domain 2-like"/>
    <property type="match status" value="1"/>
</dbReference>
<evidence type="ECO:0000259" key="6">
    <source>
        <dbReference type="Pfam" id="PF00728"/>
    </source>
</evidence>
<dbReference type="GO" id="GO:0030203">
    <property type="term" value="P:glycosaminoglycan metabolic process"/>
    <property type="evidence" value="ECO:0007669"/>
    <property type="project" value="TreeGrafter"/>
</dbReference>
<dbReference type="EMBL" id="AP018694">
    <property type="protein sequence ID" value="BBE20173.1"/>
    <property type="molecule type" value="Genomic_DNA"/>
</dbReference>
<proteinExistence type="inferred from homology"/>
<evidence type="ECO:0000256" key="4">
    <source>
        <dbReference type="ARBA" id="ARBA00022801"/>
    </source>
</evidence>
<name>A0A5K7SF46_9BACT</name>
<dbReference type="GO" id="GO:0005975">
    <property type="term" value="P:carbohydrate metabolic process"/>
    <property type="evidence" value="ECO:0007669"/>
    <property type="project" value="InterPro"/>
</dbReference>
<dbReference type="KEGG" id="anf:AQPE_4364"/>
<accession>A0A5K7SF46</accession>
<dbReference type="InterPro" id="IPR015883">
    <property type="entry name" value="Glyco_hydro_20_cat"/>
</dbReference>
<dbReference type="PRINTS" id="PR00738">
    <property type="entry name" value="GLHYDRLASE20"/>
</dbReference>
<evidence type="ECO:0000256" key="3">
    <source>
        <dbReference type="ARBA" id="ARBA00012663"/>
    </source>
</evidence>
<comment type="catalytic activity">
    <reaction evidence="1">
        <text>Hydrolysis of terminal non-reducing N-acetyl-D-hexosamine residues in N-acetyl-beta-D-hexosaminides.</text>
        <dbReference type="EC" id="3.2.1.52"/>
    </reaction>
</comment>
<keyword evidence="5" id="KW-0326">Glycosidase</keyword>
<dbReference type="InterPro" id="IPR017853">
    <property type="entry name" value="GH"/>
</dbReference>
<dbReference type="GO" id="GO:0016020">
    <property type="term" value="C:membrane"/>
    <property type="evidence" value="ECO:0007669"/>
    <property type="project" value="TreeGrafter"/>
</dbReference>
<dbReference type="InterPro" id="IPR025705">
    <property type="entry name" value="Beta_hexosaminidase_sua/sub"/>
</dbReference>